<keyword evidence="2" id="KW-0548">Nucleotidyltransferase</keyword>
<keyword evidence="1" id="KW-0808">Transferase</keyword>
<dbReference type="Gene3D" id="3.30.70.270">
    <property type="match status" value="1"/>
</dbReference>
<dbReference type="Pfam" id="PF17917">
    <property type="entry name" value="RT_RNaseH"/>
    <property type="match status" value="1"/>
</dbReference>
<dbReference type="SUPFAM" id="SSF56672">
    <property type="entry name" value="DNA/RNA polymerases"/>
    <property type="match status" value="1"/>
</dbReference>
<dbReference type="AlphaFoldDB" id="A0ABD0MNT4"/>
<evidence type="ECO:0000259" key="8">
    <source>
        <dbReference type="Pfam" id="PF17917"/>
    </source>
</evidence>
<dbReference type="InterPro" id="IPR043128">
    <property type="entry name" value="Rev_trsase/Diguanyl_cyclase"/>
</dbReference>
<evidence type="ECO:0000256" key="5">
    <source>
        <dbReference type="ARBA" id="ARBA00022801"/>
    </source>
</evidence>
<evidence type="ECO:0000256" key="4">
    <source>
        <dbReference type="ARBA" id="ARBA00022759"/>
    </source>
</evidence>
<feature type="domain" description="Reverse transcriptase RNase H-like" evidence="8">
    <location>
        <begin position="85"/>
        <end position="163"/>
    </location>
</feature>
<proteinExistence type="predicted"/>
<feature type="region of interest" description="Disordered" evidence="7">
    <location>
        <begin position="189"/>
        <end position="213"/>
    </location>
</feature>
<organism evidence="9 10">
    <name type="scientific">Cirrhinus mrigala</name>
    <name type="common">Mrigala</name>
    <dbReference type="NCBI Taxonomy" id="683832"/>
    <lineage>
        <taxon>Eukaryota</taxon>
        <taxon>Metazoa</taxon>
        <taxon>Chordata</taxon>
        <taxon>Craniata</taxon>
        <taxon>Vertebrata</taxon>
        <taxon>Euteleostomi</taxon>
        <taxon>Actinopterygii</taxon>
        <taxon>Neopterygii</taxon>
        <taxon>Teleostei</taxon>
        <taxon>Ostariophysi</taxon>
        <taxon>Cypriniformes</taxon>
        <taxon>Cyprinidae</taxon>
        <taxon>Labeoninae</taxon>
        <taxon>Labeonini</taxon>
        <taxon>Cirrhinus</taxon>
    </lineage>
</organism>
<evidence type="ECO:0000256" key="6">
    <source>
        <dbReference type="ARBA" id="ARBA00022918"/>
    </source>
</evidence>
<keyword evidence="10" id="KW-1185">Reference proteome</keyword>
<evidence type="ECO:0000256" key="2">
    <source>
        <dbReference type="ARBA" id="ARBA00022695"/>
    </source>
</evidence>
<reference evidence="9 10" key="1">
    <citation type="submission" date="2024-05" db="EMBL/GenBank/DDBJ databases">
        <title>Genome sequencing and assembly of Indian major carp, Cirrhinus mrigala (Hamilton, 1822).</title>
        <authorList>
            <person name="Mohindra V."/>
            <person name="Chowdhury L.M."/>
            <person name="Lal K."/>
            <person name="Jena J.K."/>
        </authorList>
    </citation>
    <scope>NUCLEOTIDE SEQUENCE [LARGE SCALE GENOMIC DNA]</scope>
    <source>
        <strain evidence="9">CM1030</strain>
        <tissue evidence="9">Blood</tissue>
    </source>
</reference>
<feature type="non-terminal residue" evidence="9">
    <location>
        <position position="1"/>
    </location>
</feature>
<gene>
    <name evidence="9" type="ORF">M9458_053936</name>
</gene>
<dbReference type="PANTHER" id="PTHR34072">
    <property type="entry name" value="ENZYMATIC POLYPROTEIN-RELATED"/>
    <property type="match status" value="1"/>
</dbReference>
<dbReference type="GO" id="GO:0004519">
    <property type="term" value="F:endonuclease activity"/>
    <property type="evidence" value="ECO:0007669"/>
    <property type="project" value="UniProtKB-KW"/>
</dbReference>
<dbReference type="CDD" id="cd09274">
    <property type="entry name" value="RNase_HI_RT_Ty3"/>
    <property type="match status" value="1"/>
</dbReference>
<evidence type="ECO:0000313" key="9">
    <source>
        <dbReference type="EMBL" id="KAL0150778.1"/>
    </source>
</evidence>
<comment type="caution">
    <text evidence="9">The sequence shown here is derived from an EMBL/GenBank/DDBJ whole genome shotgun (WGS) entry which is preliminary data.</text>
</comment>
<dbReference type="GO" id="GO:0016787">
    <property type="term" value="F:hydrolase activity"/>
    <property type="evidence" value="ECO:0007669"/>
    <property type="project" value="UniProtKB-KW"/>
</dbReference>
<keyword evidence="6" id="KW-0695">RNA-directed DNA polymerase</keyword>
<keyword evidence="4" id="KW-0255">Endonuclease</keyword>
<dbReference type="InterPro" id="IPR041373">
    <property type="entry name" value="RT_RNaseH"/>
</dbReference>
<keyword evidence="3" id="KW-0540">Nuclease</keyword>
<name>A0ABD0MNT4_CIRMR</name>
<dbReference type="Proteomes" id="UP001529510">
    <property type="component" value="Unassembled WGS sequence"/>
</dbReference>
<evidence type="ECO:0000256" key="7">
    <source>
        <dbReference type="SAM" id="MobiDB-lite"/>
    </source>
</evidence>
<protein>
    <recommendedName>
        <fullName evidence="8">Reverse transcriptase RNase H-like domain-containing protein</fullName>
    </recommendedName>
</protein>
<dbReference type="InterPro" id="IPR043502">
    <property type="entry name" value="DNA/RNA_pol_sf"/>
</dbReference>
<accession>A0ABD0MNT4</accession>
<keyword evidence="5" id="KW-0378">Hydrolase</keyword>
<evidence type="ECO:0000313" key="10">
    <source>
        <dbReference type="Proteomes" id="UP001529510"/>
    </source>
</evidence>
<evidence type="ECO:0000256" key="3">
    <source>
        <dbReference type="ARBA" id="ARBA00022722"/>
    </source>
</evidence>
<evidence type="ECO:0000256" key="1">
    <source>
        <dbReference type="ARBA" id="ARBA00022679"/>
    </source>
</evidence>
<dbReference type="GO" id="GO:0003964">
    <property type="term" value="F:RNA-directed DNA polymerase activity"/>
    <property type="evidence" value="ECO:0007669"/>
    <property type="project" value="UniProtKB-KW"/>
</dbReference>
<dbReference type="PANTHER" id="PTHR34072:SF42">
    <property type="entry name" value="INTEGRASE CATALYTIC DOMAIN-CONTAINING PROTEIN"/>
    <property type="match status" value="1"/>
</dbReference>
<dbReference type="EMBL" id="JAMKFB020000274">
    <property type="protein sequence ID" value="KAL0150778.1"/>
    <property type="molecule type" value="Genomic_DNA"/>
</dbReference>
<sequence length="247" mass="27822">RALGIPGRLQQGRGYPPSTTFIANFSQVSAPLTSLLQKKPKTITWTPAALDAFHQLKTAFCTTPILTHPDPNLCFVVEWKGEPPVLHPCAYFSKKLSPAEQNYDIGNQELLAIKLALEEWWHWLEGAKHLFEVITGHKNLQYLLDAKRLNPRQARCALFFTRFRFTVSYRPGHKTPLRREVQKGGLIYPPPSTSGFRRDPGTQAASVPSRSSRIAIGGPGCRLLQNEVPPEIEPNESIYQEILDSRQ</sequence>
<feature type="compositionally biased region" description="Polar residues" evidence="7">
    <location>
        <begin position="203"/>
        <end position="212"/>
    </location>
</feature>